<dbReference type="PANTHER" id="PTHR23081:SF36">
    <property type="entry name" value="RNA POLYMERASE II SUBUNIT A C-TERMINAL DOMAIN PHOSPHATASE"/>
    <property type="match status" value="1"/>
</dbReference>
<feature type="domain" description="BRCT" evidence="7">
    <location>
        <begin position="13"/>
        <end position="67"/>
    </location>
</feature>
<evidence type="ECO:0000259" key="7">
    <source>
        <dbReference type="PROSITE" id="PS50172"/>
    </source>
</evidence>
<keyword evidence="9" id="KW-1185">Reference proteome</keyword>
<comment type="subcellular location">
    <subcellularLocation>
        <location evidence="1">Nucleus</location>
    </subcellularLocation>
</comment>
<dbReference type="InterPro" id="IPR039189">
    <property type="entry name" value="Fcp1"/>
</dbReference>
<keyword evidence="4" id="KW-0539">Nucleus</keyword>
<dbReference type="GO" id="GO:0005634">
    <property type="term" value="C:nucleus"/>
    <property type="evidence" value="ECO:0007669"/>
    <property type="project" value="UniProtKB-SubCell"/>
</dbReference>
<dbReference type="EMBL" id="BLLF01009547">
    <property type="protein sequence ID" value="GFH33755.1"/>
    <property type="molecule type" value="Genomic_DNA"/>
</dbReference>
<comment type="caution">
    <text evidence="8">The sequence shown here is derived from an EMBL/GenBank/DDBJ whole genome shotgun (WGS) entry which is preliminary data.</text>
</comment>
<comment type="catalytic activity">
    <reaction evidence="5">
        <text>O-phospho-L-seryl-[protein] + H2O = L-seryl-[protein] + phosphate</text>
        <dbReference type="Rhea" id="RHEA:20629"/>
        <dbReference type="Rhea" id="RHEA-COMP:9863"/>
        <dbReference type="Rhea" id="RHEA-COMP:11604"/>
        <dbReference type="ChEBI" id="CHEBI:15377"/>
        <dbReference type="ChEBI" id="CHEBI:29999"/>
        <dbReference type="ChEBI" id="CHEBI:43474"/>
        <dbReference type="ChEBI" id="CHEBI:83421"/>
        <dbReference type="EC" id="3.1.3.16"/>
    </reaction>
</comment>
<accession>A0A6A0AMT7</accession>
<sequence>GSTACSSHPLWLLAESLGAECHLDYSPDCTTHLVAGMANTSKMLAAQADGKHVVAPSWLQACYLRWG</sequence>
<evidence type="ECO:0000256" key="1">
    <source>
        <dbReference type="ARBA" id="ARBA00004123"/>
    </source>
</evidence>
<evidence type="ECO:0000313" key="8">
    <source>
        <dbReference type="EMBL" id="GFH33755.1"/>
    </source>
</evidence>
<dbReference type="InterPro" id="IPR036420">
    <property type="entry name" value="BRCT_dom_sf"/>
</dbReference>
<dbReference type="AlphaFoldDB" id="A0A6A0AMT7"/>
<dbReference type="Pfam" id="PF00533">
    <property type="entry name" value="BRCT"/>
    <property type="match status" value="1"/>
</dbReference>
<reference evidence="8 9" key="1">
    <citation type="submission" date="2020-02" db="EMBL/GenBank/DDBJ databases">
        <title>Draft genome sequence of Haematococcus lacustris strain NIES-144.</title>
        <authorList>
            <person name="Morimoto D."/>
            <person name="Nakagawa S."/>
            <person name="Yoshida T."/>
            <person name="Sawayama S."/>
        </authorList>
    </citation>
    <scope>NUCLEOTIDE SEQUENCE [LARGE SCALE GENOMIC DNA]</scope>
    <source>
        <strain evidence="8 9">NIES-144</strain>
    </source>
</reference>
<dbReference type="GO" id="GO:0008420">
    <property type="term" value="F:RNA polymerase II CTD heptapeptide repeat phosphatase activity"/>
    <property type="evidence" value="ECO:0007669"/>
    <property type="project" value="InterPro"/>
</dbReference>
<feature type="non-terminal residue" evidence="8">
    <location>
        <position position="1"/>
    </location>
</feature>
<evidence type="ECO:0000256" key="4">
    <source>
        <dbReference type="ARBA" id="ARBA00023242"/>
    </source>
</evidence>
<evidence type="ECO:0000256" key="5">
    <source>
        <dbReference type="ARBA" id="ARBA00047761"/>
    </source>
</evidence>
<keyword evidence="3" id="KW-0378">Hydrolase</keyword>
<name>A0A6A0AMT7_HAELA</name>
<comment type="catalytic activity">
    <reaction evidence="6">
        <text>O-phospho-L-threonyl-[protein] + H2O = L-threonyl-[protein] + phosphate</text>
        <dbReference type="Rhea" id="RHEA:47004"/>
        <dbReference type="Rhea" id="RHEA-COMP:11060"/>
        <dbReference type="Rhea" id="RHEA-COMP:11605"/>
        <dbReference type="ChEBI" id="CHEBI:15377"/>
        <dbReference type="ChEBI" id="CHEBI:30013"/>
        <dbReference type="ChEBI" id="CHEBI:43474"/>
        <dbReference type="ChEBI" id="CHEBI:61977"/>
        <dbReference type="EC" id="3.1.3.16"/>
    </reaction>
</comment>
<dbReference type="InterPro" id="IPR001357">
    <property type="entry name" value="BRCT_dom"/>
</dbReference>
<evidence type="ECO:0000256" key="3">
    <source>
        <dbReference type="ARBA" id="ARBA00022801"/>
    </source>
</evidence>
<dbReference type="Proteomes" id="UP000485058">
    <property type="component" value="Unassembled WGS sequence"/>
</dbReference>
<dbReference type="SUPFAM" id="SSF52113">
    <property type="entry name" value="BRCT domain"/>
    <property type="match status" value="1"/>
</dbReference>
<dbReference type="PANTHER" id="PTHR23081">
    <property type="entry name" value="RNA POLYMERASE II CTD PHOSPHATASE"/>
    <property type="match status" value="1"/>
</dbReference>
<dbReference type="PROSITE" id="PS50172">
    <property type="entry name" value="BRCT"/>
    <property type="match status" value="1"/>
</dbReference>
<protein>
    <recommendedName>
        <fullName evidence="2">protein-serine/threonine phosphatase</fullName>
        <ecNumber evidence="2">3.1.3.16</ecNumber>
    </recommendedName>
</protein>
<feature type="non-terminal residue" evidence="8">
    <location>
        <position position="67"/>
    </location>
</feature>
<dbReference type="EC" id="3.1.3.16" evidence="2"/>
<organism evidence="8 9">
    <name type="scientific">Haematococcus lacustris</name>
    <name type="common">Green alga</name>
    <name type="synonym">Haematococcus pluvialis</name>
    <dbReference type="NCBI Taxonomy" id="44745"/>
    <lineage>
        <taxon>Eukaryota</taxon>
        <taxon>Viridiplantae</taxon>
        <taxon>Chlorophyta</taxon>
        <taxon>core chlorophytes</taxon>
        <taxon>Chlorophyceae</taxon>
        <taxon>CS clade</taxon>
        <taxon>Chlamydomonadales</taxon>
        <taxon>Haematococcaceae</taxon>
        <taxon>Haematococcus</taxon>
    </lineage>
</organism>
<evidence type="ECO:0000256" key="2">
    <source>
        <dbReference type="ARBA" id="ARBA00013081"/>
    </source>
</evidence>
<evidence type="ECO:0000256" key="6">
    <source>
        <dbReference type="ARBA" id="ARBA00048336"/>
    </source>
</evidence>
<evidence type="ECO:0000313" key="9">
    <source>
        <dbReference type="Proteomes" id="UP000485058"/>
    </source>
</evidence>
<proteinExistence type="predicted"/>
<dbReference type="Gene3D" id="3.40.50.10190">
    <property type="entry name" value="BRCT domain"/>
    <property type="match status" value="1"/>
</dbReference>
<gene>
    <name evidence="8" type="ORF">HaLaN_33172</name>
</gene>